<dbReference type="GO" id="GO:0003677">
    <property type="term" value="F:DNA binding"/>
    <property type="evidence" value="ECO:0007669"/>
    <property type="project" value="UniProtKB-KW"/>
</dbReference>
<evidence type="ECO:0000259" key="4">
    <source>
        <dbReference type="PROSITE" id="PS51118"/>
    </source>
</evidence>
<evidence type="ECO:0000313" key="5">
    <source>
        <dbReference type="EMBL" id="RKD71137.1"/>
    </source>
</evidence>
<comment type="caution">
    <text evidence="5">The sequence shown here is derived from an EMBL/GenBank/DDBJ whole genome shotgun (WGS) entry which is preliminary data.</text>
</comment>
<dbReference type="AlphaFoldDB" id="A0A419UZL6"/>
<dbReference type="Proteomes" id="UP000285120">
    <property type="component" value="Unassembled WGS sequence"/>
</dbReference>
<keyword evidence="3" id="KW-0804">Transcription</keyword>
<dbReference type="SUPFAM" id="SSF46785">
    <property type="entry name" value="Winged helix' DNA-binding domain"/>
    <property type="match status" value="1"/>
</dbReference>
<gene>
    <name evidence="5" type="ORF">ATL39_2530</name>
</gene>
<dbReference type="InterPro" id="IPR002577">
    <property type="entry name" value="HTH_HxlR"/>
</dbReference>
<evidence type="ECO:0000256" key="2">
    <source>
        <dbReference type="ARBA" id="ARBA00023125"/>
    </source>
</evidence>
<organism evidence="5 6">
    <name type="scientific">Sinobaca qinghaiensis</name>
    <dbReference type="NCBI Taxonomy" id="342944"/>
    <lineage>
        <taxon>Bacteria</taxon>
        <taxon>Bacillati</taxon>
        <taxon>Bacillota</taxon>
        <taxon>Bacilli</taxon>
        <taxon>Bacillales</taxon>
        <taxon>Sporolactobacillaceae</taxon>
        <taxon>Sinobaca</taxon>
    </lineage>
</organism>
<keyword evidence="1" id="KW-0805">Transcription regulation</keyword>
<dbReference type="OrthoDB" id="9791143at2"/>
<keyword evidence="6" id="KW-1185">Reference proteome</keyword>
<name>A0A419UZL6_9BACL</name>
<dbReference type="PANTHER" id="PTHR33204:SF29">
    <property type="entry name" value="TRANSCRIPTIONAL REGULATOR"/>
    <property type="match status" value="1"/>
</dbReference>
<dbReference type="Pfam" id="PF01638">
    <property type="entry name" value="HxlR"/>
    <property type="match status" value="1"/>
</dbReference>
<dbReference type="InterPro" id="IPR036390">
    <property type="entry name" value="WH_DNA-bd_sf"/>
</dbReference>
<keyword evidence="2" id="KW-0238">DNA-binding</keyword>
<dbReference type="InterPro" id="IPR036388">
    <property type="entry name" value="WH-like_DNA-bd_sf"/>
</dbReference>
<proteinExistence type="predicted"/>
<dbReference type="PROSITE" id="PS51118">
    <property type="entry name" value="HTH_HXLR"/>
    <property type="match status" value="1"/>
</dbReference>
<reference evidence="5 6" key="1">
    <citation type="submission" date="2018-09" db="EMBL/GenBank/DDBJ databases">
        <title>Genomic Encyclopedia of Archaeal and Bacterial Type Strains, Phase II (KMG-II): from individual species to whole genera.</title>
        <authorList>
            <person name="Goeker M."/>
        </authorList>
    </citation>
    <scope>NUCLEOTIDE SEQUENCE [LARGE SCALE GENOMIC DNA]</scope>
    <source>
        <strain evidence="5 6">DSM 17008</strain>
    </source>
</reference>
<evidence type="ECO:0000256" key="1">
    <source>
        <dbReference type="ARBA" id="ARBA00023015"/>
    </source>
</evidence>
<feature type="domain" description="HTH hxlR-type" evidence="4">
    <location>
        <begin position="5"/>
        <end position="105"/>
    </location>
</feature>
<dbReference type="RefSeq" id="WP_120193693.1">
    <property type="nucleotide sequence ID" value="NZ_RAPK01000010.1"/>
</dbReference>
<dbReference type="Gene3D" id="1.10.10.10">
    <property type="entry name" value="Winged helix-like DNA-binding domain superfamily/Winged helix DNA-binding domain"/>
    <property type="match status" value="1"/>
</dbReference>
<evidence type="ECO:0000256" key="3">
    <source>
        <dbReference type="ARBA" id="ARBA00023163"/>
    </source>
</evidence>
<protein>
    <submittedName>
        <fullName evidence="5">HxlR family transcriptional regulator</fullName>
    </submittedName>
</protein>
<dbReference type="PANTHER" id="PTHR33204">
    <property type="entry name" value="TRANSCRIPTIONAL REGULATOR, MARR FAMILY"/>
    <property type="match status" value="1"/>
</dbReference>
<dbReference type="EMBL" id="RAPK01000010">
    <property type="protein sequence ID" value="RKD71137.1"/>
    <property type="molecule type" value="Genomic_DNA"/>
</dbReference>
<evidence type="ECO:0000313" key="6">
    <source>
        <dbReference type="Proteomes" id="UP000285120"/>
    </source>
</evidence>
<sequence length="109" mass="13070">MNETTPEDIKETLEVVCGKWKAVILMELMGTTLRFNEIKKRLPNINHQTLIKQLKELERDELVKRTSYPVVPPRVEYTLTEYGESIKELLHHMEDWGRKHRQRKQEEVK</sequence>
<accession>A0A419UZL6</accession>